<reference evidence="1 2" key="1">
    <citation type="submission" date="2023-02" db="EMBL/GenBank/DDBJ databases">
        <title>LHISI_Scaffold_Assembly.</title>
        <authorList>
            <person name="Stuart O.P."/>
            <person name="Cleave R."/>
            <person name="Magrath M.J.L."/>
            <person name="Mikheyev A.S."/>
        </authorList>
    </citation>
    <scope>NUCLEOTIDE SEQUENCE [LARGE SCALE GENOMIC DNA]</scope>
    <source>
        <strain evidence="1">Daus_M_001</strain>
        <tissue evidence="1">Leg muscle</tissue>
    </source>
</reference>
<gene>
    <name evidence="1" type="ORF">PR048_020832</name>
</gene>
<proteinExistence type="predicted"/>
<name>A0ABQ9GWI3_9NEOP</name>
<evidence type="ECO:0000313" key="1">
    <source>
        <dbReference type="EMBL" id="KAJ8876387.1"/>
    </source>
</evidence>
<sequence>MNVADFKLEVVTVLCMTGKQTLGKRGRPNELNQQFAEKKKKGPATHIPPNSIKCSIYQNRMIRGSAEKFLMAMDIPLFLVGSVELLFDSTSTKTVSRNFTQCNVHH</sequence>
<keyword evidence="2" id="KW-1185">Reference proteome</keyword>
<dbReference type="EMBL" id="JARBHB010000008">
    <property type="protein sequence ID" value="KAJ8876387.1"/>
    <property type="molecule type" value="Genomic_DNA"/>
</dbReference>
<accession>A0ABQ9GWI3</accession>
<dbReference type="Proteomes" id="UP001159363">
    <property type="component" value="Chromosome 7"/>
</dbReference>
<evidence type="ECO:0000313" key="2">
    <source>
        <dbReference type="Proteomes" id="UP001159363"/>
    </source>
</evidence>
<protein>
    <submittedName>
        <fullName evidence="1">Uncharacterized protein</fullName>
    </submittedName>
</protein>
<organism evidence="1 2">
    <name type="scientific">Dryococelus australis</name>
    <dbReference type="NCBI Taxonomy" id="614101"/>
    <lineage>
        <taxon>Eukaryota</taxon>
        <taxon>Metazoa</taxon>
        <taxon>Ecdysozoa</taxon>
        <taxon>Arthropoda</taxon>
        <taxon>Hexapoda</taxon>
        <taxon>Insecta</taxon>
        <taxon>Pterygota</taxon>
        <taxon>Neoptera</taxon>
        <taxon>Polyneoptera</taxon>
        <taxon>Phasmatodea</taxon>
        <taxon>Verophasmatodea</taxon>
        <taxon>Anareolatae</taxon>
        <taxon>Phasmatidae</taxon>
        <taxon>Eurycanthinae</taxon>
        <taxon>Dryococelus</taxon>
    </lineage>
</organism>
<comment type="caution">
    <text evidence="1">The sequence shown here is derived from an EMBL/GenBank/DDBJ whole genome shotgun (WGS) entry which is preliminary data.</text>
</comment>
<feature type="non-terminal residue" evidence="1">
    <location>
        <position position="106"/>
    </location>
</feature>